<comment type="caution">
    <text evidence="1">The sequence shown here is derived from an EMBL/GenBank/DDBJ whole genome shotgun (WGS) entry which is preliminary data.</text>
</comment>
<proteinExistence type="predicted"/>
<accession>X1H1T8</accession>
<name>X1H1T8_9ZZZZ</name>
<reference evidence="1" key="1">
    <citation type="journal article" date="2014" name="Front. Microbiol.">
        <title>High frequency of phylogenetically diverse reductive dehalogenase-homologous genes in deep subseafloor sedimentary metagenomes.</title>
        <authorList>
            <person name="Kawai M."/>
            <person name="Futagami T."/>
            <person name="Toyoda A."/>
            <person name="Takaki Y."/>
            <person name="Nishi S."/>
            <person name="Hori S."/>
            <person name="Arai W."/>
            <person name="Tsubouchi T."/>
            <person name="Morono Y."/>
            <person name="Uchiyama I."/>
            <person name="Ito T."/>
            <person name="Fujiyama A."/>
            <person name="Inagaki F."/>
            <person name="Takami H."/>
        </authorList>
    </citation>
    <scope>NUCLEOTIDE SEQUENCE</scope>
    <source>
        <strain evidence="1">Expedition CK06-06</strain>
    </source>
</reference>
<dbReference type="AlphaFoldDB" id="X1H1T8"/>
<organism evidence="1">
    <name type="scientific">marine sediment metagenome</name>
    <dbReference type="NCBI Taxonomy" id="412755"/>
    <lineage>
        <taxon>unclassified sequences</taxon>
        <taxon>metagenomes</taxon>
        <taxon>ecological metagenomes</taxon>
    </lineage>
</organism>
<sequence length="57" mass="6858">FLTSRAFVDKKHAPFYARWVSKFLTFSDKDENLGFTERKEKFLEYLSKTTGFADWQK</sequence>
<feature type="non-terminal residue" evidence="1">
    <location>
        <position position="1"/>
    </location>
</feature>
<gene>
    <name evidence="1" type="ORF">S03H2_22714</name>
</gene>
<dbReference type="EMBL" id="BARU01012280">
    <property type="protein sequence ID" value="GAH39238.1"/>
    <property type="molecule type" value="Genomic_DNA"/>
</dbReference>
<evidence type="ECO:0000313" key="1">
    <source>
        <dbReference type="EMBL" id="GAH39238.1"/>
    </source>
</evidence>
<protein>
    <submittedName>
        <fullName evidence="1">Uncharacterized protein</fullName>
    </submittedName>
</protein>